<dbReference type="EMBL" id="JBBNAF010000009">
    <property type="protein sequence ID" value="KAK9113743.1"/>
    <property type="molecule type" value="Genomic_DNA"/>
</dbReference>
<gene>
    <name evidence="2" type="ORF">Syun_020540</name>
</gene>
<sequence length="310" mass="33786">MRPSGLPSPSAGSASGLFAAVRRCTSPSPKPLPRQVLDAYLSASTSPDCSLKMEMILIQIDKEQTELAKANFSILRKEAQAILDLVHPNTCVFASTTRDHPIHLWDATSGSQHKNYVKATCFKELMEIFETDLRRIVDDGIRDGIRDGIKFRLKFGATIPAKFFISYGHSSFLEICILSDPANSSPSRTPPPATKQRNPQIIPTKKPQNLNPSLRLVAPADRLVPCTSIPFDRLVSPSGRASWSLSVLLALAVSVAVVSVSPSGRATWSLSLSRVSPSLGLSVSSRRLRHRRYLSLSLGSLDSDPLAMNL</sequence>
<reference evidence="2 3" key="1">
    <citation type="submission" date="2024-01" db="EMBL/GenBank/DDBJ databases">
        <title>Genome assemblies of Stephania.</title>
        <authorList>
            <person name="Yang L."/>
        </authorList>
    </citation>
    <scope>NUCLEOTIDE SEQUENCE [LARGE SCALE GENOMIC DNA]</scope>
    <source>
        <strain evidence="2">YNDBR</strain>
        <tissue evidence="2">Leaf</tissue>
    </source>
</reference>
<evidence type="ECO:0000313" key="3">
    <source>
        <dbReference type="Proteomes" id="UP001420932"/>
    </source>
</evidence>
<evidence type="ECO:0000256" key="1">
    <source>
        <dbReference type="SAM" id="MobiDB-lite"/>
    </source>
</evidence>
<feature type="compositionally biased region" description="Polar residues" evidence="1">
    <location>
        <begin position="195"/>
        <end position="205"/>
    </location>
</feature>
<evidence type="ECO:0000313" key="2">
    <source>
        <dbReference type="EMBL" id="KAK9113743.1"/>
    </source>
</evidence>
<organism evidence="2 3">
    <name type="scientific">Stephania yunnanensis</name>
    <dbReference type="NCBI Taxonomy" id="152371"/>
    <lineage>
        <taxon>Eukaryota</taxon>
        <taxon>Viridiplantae</taxon>
        <taxon>Streptophyta</taxon>
        <taxon>Embryophyta</taxon>
        <taxon>Tracheophyta</taxon>
        <taxon>Spermatophyta</taxon>
        <taxon>Magnoliopsida</taxon>
        <taxon>Ranunculales</taxon>
        <taxon>Menispermaceae</taxon>
        <taxon>Menispermoideae</taxon>
        <taxon>Cissampelideae</taxon>
        <taxon>Stephania</taxon>
    </lineage>
</organism>
<protein>
    <submittedName>
        <fullName evidence="2">Uncharacterized protein</fullName>
    </submittedName>
</protein>
<proteinExistence type="predicted"/>
<name>A0AAP0IE40_9MAGN</name>
<dbReference type="Proteomes" id="UP001420932">
    <property type="component" value="Unassembled WGS sequence"/>
</dbReference>
<keyword evidence="3" id="KW-1185">Reference proteome</keyword>
<dbReference type="AlphaFoldDB" id="A0AAP0IE40"/>
<accession>A0AAP0IE40</accession>
<feature type="region of interest" description="Disordered" evidence="1">
    <location>
        <begin position="183"/>
        <end position="205"/>
    </location>
</feature>
<comment type="caution">
    <text evidence="2">The sequence shown here is derived from an EMBL/GenBank/DDBJ whole genome shotgun (WGS) entry which is preliminary data.</text>
</comment>